<reference evidence="19" key="2">
    <citation type="submission" date="2025-08" db="UniProtKB">
        <authorList>
            <consortium name="Ensembl"/>
        </authorList>
    </citation>
    <scope>IDENTIFICATION</scope>
</reference>
<dbReference type="PANTHER" id="PTHR18945">
    <property type="entry name" value="NEUROTRANSMITTER GATED ION CHANNEL"/>
    <property type="match status" value="1"/>
</dbReference>
<feature type="transmembrane region" description="Helical" evidence="17">
    <location>
        <begin position="79"/>
        <end position="102"/>
    </location>
</feature>
<keyword evidence="3 17" id="KW-0812">Transmembrane</keyword>
<feature type="transmembrane region" description="Helical" evidence="17">
    <location>
        <begin position="143"/>
        <end position="166"/>
    </location>
</feature>
<reference evidence="20" key="1">
    <citation type="journal article" date="2004" name="Nature">
        <title>Genome duplication in the teleost fish Tetraodon nigroviridis reveals the early vertebrate proto-karyotype.</title>
        <authorList>
            <person name="Jaillon O."/>
            <person name="Aury J.-M."/>
            <person name="Brunet F."/>
            <person name="Petit J.-L."/>
            <person name="Stange-Thomann N."/>
            <person name="Mauceli E."/>
            <person name="Bouneau L."/>
            <person name="Fischer C."/>
            <person name="Ozouf-Costaz C."/>
            <person name="Bernot A."/>
            <person name="Nicaud S."/>
            <person name="Jaffe D."/>
            <person name="Fisher S."/>
            <person name="Lutfalla G."/>
            <person name="Dossat C."/>
            <person name="Segurens B."/>
            <person name="Dasilva C."/>
            <person name="Salanoubat M."/>
            <person name="Levy M."/>
            <person name="Boudet N."/>
            <person name="Castellano S."/>
            <person name="Anthouard V."/>
            <person name="Jubin C."/>
            <person name="Castelli V."/>
            <person name="Katinka M."/>
            <person name="Vacherie B."/>
            <person name="Biemont C."/>
            <person name="Skalli Z."/>
            <person name="Cattolico L."/>
            <person name="Poulain J."/>
            <person name="De Berardinis V."/>
            <person name="Cruaud C."/>
            <person name="Duprat S."/>
            <person name="Brottier P."/>
            <person name="Coutanceau J.-P."/>
            <person name="Gouzy J."/>
            <person name="Parra G."/>
            <person name="Lardier G."/>
            <person name="Chapple C."/>
            <person name="McKernan K.J."/>
            <person name="McEwan P."/>
            <person name="Bosak S."/>
            <person name="Kellis M."/>
            <person name="Volff J.-N."/>
            <person name="Guigo R."/>
            <person name="Zody M.C."/>
            <person name="Mesirov J."/>
            <person name="Lindblad-Toh K."/>
            <person name="Birren B."/>
            <person name="Nusbaum C."/>
            <person name="Kahn D."/>
            <person name="Robinson-Rechavi M."/>
            <person name="Laudet V."/>
            <person name="Schachter V."/>
            <person name="Quetier F."/>
            <person name="Saurin W."/>
            <person name="Scarpelli C."/>
            <person name="Wincker P."/>
            <person name="Lander E.S."/>
            <person name="Weissenbach J."/>
            <person name="Roest Crollius H."/>
        </authorList>
    </citation>
    <scope>NUCLEOTIDE SEQUENCE [LARGE SCALE GENOMIC DNA]</scope>
</reference>
<dbReference type="InParanoid" id="H3CF32"/>
<evidence type="ECO:0000256" key="10">
    <source>
        <dbReference type="ARBA" id="ARBA00023173"/>
    </source>
</evidence>
<evidence type="ECO:0000313" key="20">
    <source>
        <dbReference type="Proteomes" id="UP000007303"/>
    </source>
</evidence>
<dbReference type="InterPro" id="IPR006029">
    <property type="entry name" value="Neurotrans-gated_channel_TM"/>
</dbReference>
<feature type="domain" description="Neurotransmitter-gated ion-channel transmembrane" evidence="18">
    <location>
        <begin position="86"/>
        <end position="290"/>
    </location>
</feature>
<keyword evidence="13" id="KW-0628">Postsynaptic cell membrane</keyword>
<evidence type="ECO:0000256" key="6">
    <source>
        <dbReference type="ARBA" id="ARBA00023018"/>
    </source>
</evidence>
<keyword evidence="4" id="KW-0732">Signal</keyword>
<dbReference type="GO" id="GO:0004890">
    <property type="term" value="F:GABA-A receptor activity"/>
    <property type="evidence" value="ECO:0007669"/>
    <property type="project" value="InterPro"/>
</dbReference>
<keyword evidence="9" id="KW-1015">Disulfide bond</keyword>
<keyword evidence="10" id="KW-0869">Chloride channel</keyword>
<dbReference type="SUPFAM" id="SSF90112">
    <property type="entry name" value="Neurotransmitter-gated ion-channel transmembrane pore"/>
    <property type="match status" value="1"/>
</dbReference>
<dbReference type="AlphaFoldDB" id="H3CF32"/>
<dbReference type="STRING" id="99883.ENSTNIP00000006856"/>
<dbReference type="GO" id="GO:0005230">
    <property type="term" value="F:extracellular ligand-gated monoatomic ion channel activity"/>
    <property type="evidence" value="ECO:0007669"/>
    <property type="project" value="InterPro"/>
</dbReference>
<keyword evidence="1" id="KW-0813">Transport</keyword>
<keyword evidence="20" id="KW-1185">Reference proteome</keyword>
<evidence type="ECO:0000256" key="2">
    <source>
        <dbReference type="ARBA" id="ARBA00022475"/>
    </source>
</evidence>
<evidence type="ECO:0000313" key="19">
    <source>
        <dbReference type="Ensembl" id="ENSTNIP00000006856.1"/>
    </source>
</evidence>
<evidence type="ECO:0000256" key="4">
    <source>
        <dbReference type="ARBA" id="ARBA00022729"/>
    </source>
</evidence>
<dbReference type="PRINTS" id="PR01672">
    <property type="entry name" value="GABAARRHO2"/>
</dbReference>
<dbReference type="GO" id="GO:0034707">
    <property type="term" value="C:chloride channel complex"/>
    <property type="evidence" value="ECO:0007669"/>
    <property type="project" value="UniProtKB-KW"/>
</dbReference>
<dbReference type="Pfam" id="PF02932">
    <property type="entry name" value="Neur_chan_memb"/>
    <property type="match status" value="1"/>
</dbReference>
<dbReference type="Gene3D" id="2.70.170.10">
    <property type="entry name" value="Neurotransmitter-gated ion-channel ligand-binding domain"/>
    <property type="match status" value="1"/>
</dbReference>
<evidence type="ECO:0000256" key="16">
    <source>
        <dbReference type="ARBA" id="ARBA00034104"/>
    </source>
</evidence>
<evidence type="ECO:0000256" key="8">
    <source>
        <dbReference type="ARBA" id="ARBA00023136"/>
    </source>
</evidence>
<comment type="catalytic activity">
    <reaction evidence="15">
        <text>chloride(in) = chloride(out)</text>
        <dbReference type="Rhea" id="RHEA:29823"/>
        <dbReference type="ChEBI" id="CHEBI:17996"/>
    </reaction>
</comment>
<evidence type="ECO:0000256" key="7">
    <source>
        <dbReference type="ARBA" id="ARBA00023065"/>
    </source>
</evidence>
<keyword evidence="14" id="KW-0407">Ion channel</keyword>
<evidence type="ECO:0000256" key="12">
    <source>
        <dbReference type="ARBA" id="ARBA00023214"/>
    </source>
</evidence>
<sequence length="294" mass="34136">YSKFGINSVCFIPLEADAYTDEDLMLYWKSGDDSLSIDDRISLSQFLIQKFHTTSRLAFYSSTGWYNRLYINFTLRRHIFFFLLQTYFPTLMVMLSWVSFWIDRRAVPARVSLGITTVLTMSTIITGVNASMPRVSYIKAVDIYLWVSFVFVFLSVLEYAAVNYLSTVHDRRERKMRERARSQSLPCTCGISQTRTMTMLDGTYSEADTNSLAGYTEDPVVPEEEQDELHEVPEKPEHMVVHLSVSSESTNTKKKKNIRALNIIQNTHAIDKYSRMIFPGSYIFFNLIYWSVYC</sequence>
<evidence type="ECO:0000256" key="14">
    <source>
        <dbReference type="ARBA" id="ARBA00023303"/>
    </source>
</evidence>
<dbReference type="Proteomes" id="UP000007303">
    <property type="component" value="Unassembled WGS sequence"/>
</dbReference>
<dbReference type="Ensembl" id="ENSTNIT00000007007.1">
    <property type="protein sequence ID" value="ENSTNIP00000006856.1"/>
    <property type="gene ID" value="ENSTNIG00000004231.1"/>
</dbReference>
<dbReference type="InterPro" id="IPR006201">
    <property type="entry name" value="Neur_channel"/>
</dbReference>
<organism evidence="19 20">
    <name type="scientific">Tetraodon nigroviridis</name>
    <name type="common">Spotted green pufferfish</name>
    <name type="synonym">Chelonodon nigroviridis</name>
    <dbReference type="NCBI Taxonomy" id="99883"/>
    <lineage>
        <taxon>Eukaryota</taxon>
        <taxon>Metazoa</taxon>
        <taxon>Chordata</taxon>
        <taxon>Craniata</taxon>
        <taxon>Vertebrata</taxon>
        <taxon>Euteleostomi</taxon>
        <taxon>Actinopterygii</taxon>
        <taxon>Neopterygii</taxon>
        <taxon>Teleostei</taxon>
        <taxon>Neoteleostei</taxon>
        <taxon>Acanthomorphata</taxon>
        <taxon>Eupercaria</taxon>
        <taxon>Tetraodontiformes</taxon>
        <taxon>Tetradontoidea</taxon>
        <taxon>Tetraodontidae</taxon>
        <taxon>Tetraodon</taxon>
    </lineage>
</organism>
<name>H3CF32_TETNG</name>
<keyword evidence="5 17" id="KW-1133">Transmembrane helix</keyword>
<dbReference type="PRINTS" id="PR00253">
    <property type="entry name" value="GABAARECEPTR"/>
</dbReference>
<evidence type="ECO:0000259" key="18">
    <source>
        <dbReference type="Pfam" id="PF02932"/>
    </source>
</evidence>
<dbReference type="SUPFAM" id="SSF63712">
    <property type="entry name" value="Nicotinic receptor ligand binding domain-like"/>
    <property type="match status" value="1"/>
</dbReference>
<dbReference type="InterPro" id="IPR036719">
    <property type="entry name" value="Neuro-gated_channel_TM_sf"/>
</dbReference>
<comment type="subcellular location">
    <subcellularLocation>
        <location evidence="16">Postsynaptic cell membrane</location>
        <topology evidence="16">Multi-pass membrane protein</topology>
    </subcellularLocation>
</comment>
<keyword evidence="11" id="KW-0325">Glycoprotein</keyword>
<dbReference type="InterPro" id="IPR038050">
    <property type="entry name" value="Neuro_actylchol_rec"/>
</dbReference>
<evidence type="ECO:0000256" key="15">
    <source>
        <dbReference type="ARBA" id="ARBA00024167"/>
    </source>
</evidence>
<protein>
    <submittedName>
        <fullName evidence="19">Gamma-aminobutyric acid type A receptor subunit rho2a</fullName>
    </submittedName>
</protein>
<feature type="transmembrane region" description="Helical" evidence="17">
    <location>
        <begin position="276"/>
        <end position="293"/>
    </location>
</feature>
<accession>H3CF32</accession>
<keyword evidence="12" id="KW-0868">Chloride</keyword>
<feature type="transmembrane region" description="Helical" evidence="17">
    <location>
        <begin position="111"/>
        <end position="131"/>
    </location>
</feature>
<dbReference type="Gene3D" id="1.20.58.390">
    <property type="entry name" value="Neurotransmitter-gated ion-channel transmembrane domain"/>
    <property type="match status" value="2"/>
</dbReference>
<keyword evidence="8 17" id="KW-0472">Membrane</keyword>
<dbReference type="InterPro" id="IPR036734">
    <property type="entry name" value="Neur_chan_lig-bd_sf"/>
</dbReference>
<evidence type="ECO:0000256" key="17">
    <source>
        <dbReference type="SAM" id="Phobius"/>
    </source>
</evidence>
<evidence type="ECO:0000256" key="13">
    <source>
        <dbReference type="ARBA" id="ARBA00023257"/>
    </source>
</evidence>
<dbReference type="InterPro" id="IPR008059">
    <property type="entry name" value="GABAAa_rho2_rcpt"/>
</dbReference>
<dbReference type="OMA" id="YSKSEMD"/>
<dbReference type="InterPro" id="IPR006028">
    <property type="entry name" value="GABAA/Glycine_rcpt"/>
</dbReference>
<dbReference type="GO" id="GO:0045211">
    <property type="term" value="C:postsynaptic membrane"/>
    <property type="evidence" value="ECO:0007669"/>
    <property type="project" value="UniProtKB-SubCell"/>
</dbReference>
<evidence type="ECO:0000256" key="11">
    <source>
        <dbReference type="ARBA" id="ARBA00023180"/>
    </source>
</evidence>
<keyword evidence="6" id="KW-0770">Synapse</keyword>
<dbReference type="GeneTree" id="ENSGT00940000156864"/>
<reference evidence="19" key="3">
    <citation type="submission" date="2025-09" db="UniProtKB">
        <authorList>
            <consortium name="Ensembl"/>
        </authorList>
    </citation>
    <scope>IDENTIFICATION</scope>
</reference>
<proteinExistence type="predicted"/>
<evidence type="ECO:0000256" key="1">
    <source>
        <dbReference type="ARBA" id="ARBA00022448"/>
    </source>
</evidence>
<dbReference type="HOGENOM" id="CLU_010920_4_0_1"/>
<evidence type="ECO:0000256" key="9">
    <source>
        <dbReference type="ARBA" id="ARBA00023157"/>
    </source>
</evidence>
<evidence type="ECO:0000256" key="5">
    <source>
        <dbReference type="ARBA" id="ARBA00022989"/>
    </source>
</evidence>
<dbReference type="GO" id="GO:0005254">
    <property type="term" value="F:chloride channel activity"/>
    <property type="evidence" value="ECO:0007669"/>
    <property type="project" value="UniProtKB-KW"/>
</dbReference>
<evidence type="ECO:0000256" key="3">
    <source>
        <dbReference type="ARBA" id="ARBA00022692"/>
    </source>
</evidence>
<keyword evidence="7" id="KW-0406">Ion transport</keyword>
<dbReference type="FunFam" id="1.20.58.390:FF:000005">
    <property type="entry name" value="Putative gamma-aminobutyric acid receptor subunit rho-2-like"/>
    <property type="match status" value="1"/>
</dbReference>
<keyword evidence="2" id="KW-1003">Cell membrane</keyword>